<evidence type="ECO:0000313" key="1">
    <source>
        <dbReference type="EMBL" id="GLS73970.1"/>
    </source>
</evidence>
<sequence length="342" mass="35669">MLGRRDKAKGLEAEVQSLEVRRTGVMNRLTDATTRHEAAIAEQRRFLVDTDGADARQSKAVAEACRKAADDRAALEDAARTLAGLIEDAKARLAAERDRRERDRTAGEIEAGAAAIEAAAAELDRAATAFDTARERLVAVCRTSAPHDPVLGYGPDGGIITAAGRLAGILSRENPMAYMGNVHHIGAVPAAAGTVAAMRENARAIRQGSAPSVLPQKPLAIPAPIAYPMVRVCLAQPAYYKGAWGHRIDLFPGNIELPEPAAQTAIAKGIGFTPSSAAGQTITRALRIEPNASFETDGNGSVRVVKFSGALGEGGKGLPPAAPPVDLGTMPDTLAALPEAAQ</sequence>
<organism evidence="1 2">
    <name type="scientific">Methylobacterium tardum</name>
    <dbReference type="NCBI Taxonomy" id="374432"/>
    <lineage>
        <taxon>Bacteria</taxon>
        <taxon>Pseudomonadati</taxon>
        <taxon>Pseudomonadota</taxon>
        <taxon>Alphaproteobacteria</taxon>
        <taxon>Hyphomicrobiales</taxon>
        <taxon>Methylobacteriaceae</taxon>
        <taxon>Methylobacterium</taxon>
    </lineage>
</organism>
<dbReference type="AlphaFoldDB" id="A0AA37TI24"/>
<proteinExistence type="predicted"/>
<dbReference type="EMBL" id="BSPL01000033">
    <property type="protein sequence ID" value="GLS73970.1"/>
    <property type="molecule type" value="Genomic_DNA"/>
</dbReference>
<keyword evidence="2" id="KW-1185">Reference proteome</keyword>
<evidence type="ECO:0000313" key="2">
    <source>
        <dbReference type="Proteomes" id="UP001157440"/>
    </source>
</evidence>
<dbReference type="Proteomes" id="UP001157440">
    <property type="component" value="Unassembled WGS sequence"/>
</dbReference>
<gene>
    <name evidence="1" type="ORF">GCM10007890_59850</name>
</gene>
<name>A0AA37TI24_9HYPH</name>
<dbReference type="RefSeq" id="WP_238195413.1">
    <property type="nucleotide sequence ID" value="NZ_BPQZ01000005.1"/>
</dbReference>
<accession>A0AA37TI24</accession>
<protein>
    <submittedName>
        <fullName evidence="1">Uncharacterized protein</fullName>
    </submittedName>
</protein>
<reference evidence="2" key="1">
    <citation type="journal article" date="2019" name="Int. J. Syst. Evol. Microbiol.">
        <title>The Global Catalogue of Microorganisms (GCM) 10K type strain sequencing project: providing services to taxonomists for standard genome sequencing and annotation.</title>
        <authorList>
            <consortium name="The Broad Institute Genomics Platform"/>
            <consortium name="The Broad Institute Genome Sequencing Center for Infectious Disease"/>
            <person name="Wu L."/>
            <person name="Ma J."/>
        </authorList>
    </citation>
    <scope>NUCLEOTIDE SEQUENCE [LARGE SCALE GENOMIC DNA]</scope>
    <source>
        <strain evidence="2">NBRC 103632</strain>
    </source>
</reference>
<comment type="caution">
    <text evidence="1">The sequence shown here is derived from an EMBL/GenBank/DDBJ whole genome shotgun (WGS) entry which is preliminary data.</text>
</comment>